<organism evidence="6 7">
    <name type="scientific">Cellulomonas cellasea DSM 20118</name>
    <dbReference type="NCBI Taxonomy" id="1408250"/>
    <lineage>
        <taxon>Bacteria</taxon>
        <taxon>Bacillati</taxon>
        <taxon>Actinomycetota</taxon>
        <taxon>Actinomycetes</taxon>
        <taxon>Micrococcales</taxon>
        <taxon>Cellulomonadaceae</taxon>
        <taxon>Cellulomonas</taxon>
    </lineage>
</organism>
<dbReference type="GO" id="GO:0043709">
    <property type="term" value="P:cell adhesion involved in single-species biofilm formation"/>
    <property type="evidence" value="ECO:0007669"/>
    <property type="project" value="TreeGrafter"/>
</dbReference>
<dbReference type="SUPFAM" id="SSF55073">
    <property type="entry name" value="Nucleotide cyclase"/>
    <property type="match status" value="1"/>
</dbReference>
<dbReference type="GO" id="GO:1902201">
    <property type="term" value="P:negative regulation of bacterial-type flagellum-dependent cell motility"/>
    <property type="evidence" value="ECO:0007669"/>
    <property type="project" value="TreeGrafter"/>
</dbReference>
<accession>A0A0A0B4S4</accession>
<dbReference type="EMBL" id="AXNT01000081">
    <property type="protein sequence ID" value="KGM01835.1"/>
    <property type="molecule type" value="Genomic_DNA"/>
</dbReference>
<dbReference type="Pfam" id="PF16927">
    <property type="entry name" value="HisKA_7TM"/>
    <property type="match status" value="1"/>
</dbReference>
<dbReference type="Proteomes" id="UP000029833">
    <property type="component" value="Unassembled WGS sequence"/>
</dbReference>
<keyword evidence="3" id="KW-0472">Membrane</keyword>
<dbReference type="PANTHER" id="PTHR45138:SF9">
    <property type="entry name" value="DIGUANYLATE CYCLASE DGCM-RELATED"/>
    <property type="match status" value="1"/>
</dbReference>
<dbReference type="FunFam" id="3.30.70.270:FF:000001">
    <property type="entry name" value="Diguanylate cyclase domain protein"/>
    <property type="match status" value="1"/>
</dbReference>
<keyword evidence="7" id="KW-1185">Reference proteome</keyword>
<reference evidence="6 7" key="1">
    <citation type="submission" date="2013-10" db="EMBL/GenBank/DDBJ databases">
        <authorList>
            <person name="Wang G."/>
            <person name="Zhuang W."/>
        </authorList>
    </citation>
    <scope>NUCLEOTIDE SEQUENCE [LARGE SCALE GENOMIC DNA]</scope>
    <source>
        <strain evidence="6 7">DSM 20118</strain>
    </source>
</reference>
<dbReference type="InterPro" id="IPR000700">
    <property type="entry name" value="PAS-assoc_C"/>
</dbReference>
<dbReference type="PROSITE" id="PS50887">
    <property type="entry name" value="GGDEF"/>
    <property type="match status" value="1"/>
</dbReference>
<feature type="transmembrane region" description="Helical" evidence="3">
    <location>
        <begin position="164"/>
        <end position="187"/>
    </location>
</feature>
<feature type="transmembrane region" description="Helical" evidence="3">
    <location>
        <begin position="82"/>
        <end position="105"/>
    </location>
</feature>
<evidence type="ECO:0000259" key="4">
    <source>
        <dbReference type="PROSITE" id="PS50113"/>
    </source>
</evidence>
<evidence type="ECO:0000313" key="6">
    <source>
        <dbReference type="EMBL" id="KGM01835.1"/>
    </source>
</evidence>
<comment type="caution">
    <text evidence="6">The sequence shown here is derived from an EMBL/GenBank/DDBJ whole genome shotgun (WGS) entry which is preliminary data.</text>
</comment>
<dbReference type="SMART" id="SM00267">
    <property type="entry name" value="GGDEF"/>
    <property type="match status" value="1"/>
</dbReference>
<dbReference type="PANTHER" id="PTHR45138">
    <property type="entry name" value="REGULATORY COMPONENTS OF SENSORY TRANSDUCTION SYSTEM"/>
    <property type="match status" value="1"/>
</dbReference>
<dbReference type="Gene3D" id="3.30.450.20">
    <property type="entry name" value="PAS domain"/>
    <property type="match status" value="1"/>
</dbReference>
<dbReference type="OrthoDB" id="23692at2"/>
<dbReference type="Pfam" id="PF08448">
    <property type="entry name" value="PAS_4"/>
    <property type="match status" value="1"/>
</dbReference>
<evidence type="ECO:0000256" key="1">
    <source>
        <dbReference type="SAM" id="Coils"/>
    </source>
</evidence>
<dbReference type="InterPro" id="IPR031621">
    <property type="entry name" value="HisKA_7TM"/>
</dbReference>
<evidence type="ECO:0008006" key="8">
    <source>
        <dbReference type="Google" id="ProtNLM"/>
    </source>
</evidence>
<feature type="region of interest" description="Disordered" evidence="2">
    <location>
        <begin position="550"/>
        <end position="581"/>
    </location>
</feature>
<dbReference type="GO" id="GO:0052621">
    <property type="term" value="F:diguanylate cyclase activity"/>
    <property type="evidence" value="ECO:0007669"/>
    <property type="project" value="TreeGrafter"/>
</dbReference>
<dbReference type="InterPro" id="IPR000160">
    <property type="entry name" value="GGDEF_dom"/>
</dbReference>
<dbReference type="InterPro" id="IPR029787">
    <property type="entry name" value="Nucleotide_cyclase"/>
</dbReference>
<dbReference type="SUPFAM" id="SSF55785">
    <property type="entry name" value="PYP-like sensor domain (PAS domain)"/>
    <property type="match status" value="1"/>
</dbReference>
<dbReference type="InterPro" id="IPR043128">
    <property type="entry name" value="Rev_trsase/Diguanyl_cyclase"/>
</dbReference>
<keyword evidence="1" id="KW-0175">Coiled coil</keyword>
<keyword evidence="3" id="KW-1133">Transmembrane helix</keyword>
<feature type="transmembrane region" description="Helical" evidence="3">
    <location>
        <begin position="199"/>
        <end position="220"/>
    </location>
</feature>
<feature type="transmembrane region" description="Helical" evidence="3">
    <location>
        <begin position="26"/>
        <end position="44"/>
    </location>
</feature>
<dbReference type="STRING" id="1408250.Q760_17205"/>
<proteinExistence type="predicted"/>
<feature type="transmembrane region" description="Helical" evidence="3">
    <location>
        <begin position="51"/>
        <end position="70"/>
    </location>
</feature>
<dbReference type="CDD" id="cd01949">
    <property type="entry name" value="GGDEF"/>
    <property type="match status" value="1"/>
</dbReference>
<dbReference type="InterPro" id="IPR013656">
    <property type="entry name" value="PAS_4"/>
</dbReference>
<feature type="domain" description="GGDEF" evidence="5">
    <location>
        <begin position="421"/>
        <end position="554"/>
    </location>
</feature>
<dbReference type="InterPro" id="IPR035965">
    <property type="entry name" value="PAS-like_dom_sf"/>
</dbReference>
<name>A0A0A0B4S4_9CELL</name>
<evidence type="ECO:0000313" key="7">
    <source>
        <dbReference type="Proteomes" id="UP000029833"/>
    </source>
</evidence>
<keyword evidence="3" id="KW-0812">Transmembrane</keyword>
<dbReference type="PROSITE" id="PS50113">
    <property type="entry name" value="PAC"/>
    <property type="match status" value="1"/>
</dbReference>
<gene>
    <name evidence="6" type="ORF">Q760_17205</name>
</gene>
<sequence length="581" mass="61571">MRRACARERSRGGEGVRAAVNPVVHLLVYLAAAVVFVVVAVGAFRRRGPRTATATSLGVLAVAGAWWSLADAVSVGPFDERVQSVAALASFPGVAVAVGAFACLGRSATGTGWIPSRAVLAGLSVEPILVTVTAATNPWHQLFYSGTAAATLGDPVLWERAPLFWLHALYSYVLIATGLVLVARGWWTAPPAFRRQRWHLLLASVVPVLVNVVNLTGAFGDLGDPTPLGFAVTAGVIGNAMFRQDFIAFAPVARDVLIERISDPVLALSPDGRLIDANPAALKLLLATAGPRLGTQLIGMPASLVMSCWGLFDADGRLVAAEDEPAHLTLVVAGTAMDLEVRASPLVDGRGREIGTVLVARDVTEVNAQRARLVEQLATIERLRSDLAEQAVRDPLTDLHNRRHLMERFGPMLGEAAGAGEPLAVVVLDLDRFKRVNDEHGHLTGDAVLIAMAQRLRECVPTGALAARWGGEEFVVVVPGADLTEGAVLAETLRRRCEAEPLGSGERVVRCTLSAGVAAYPVSGETVADLLLAADRALYEAKDHGRNLVRRAVPGGAAEDAGRVRRRRRHDDDVADEAAPA</sequence>
<dbReference type="Pfam" id="PF00990">
    <property type="entry name" value="GGDEF"/>
    <property type="match status" value="1"/>
</dbReference>
<dbReference type="Gene3D" id="3.30.70.270">
    <property type="match status" value="1"/>
</dbReference>
<dbReference type="AlphaFoldDB" id="A0A0A0B4S4"/>
<feature type="transmembrane region" description="Helical" evidence="3">
    <location>
        <begin position="117"/>
        <end position="136"/>
    </location>
</feature>
<dbReference type="NCBIfam" id="TIGR00254">
    <property type="entry name" value="GGDEF"/>
    <property type="match status" value="1"/>
</dbReference>
<evidence type="ECO:0000256" key="3">
    <source>
        <dbReference type="SAM" id="Phobius"/>
    </source>
</evidence>
<feature type="coiled-coil region" evidence="1">
    <location>
        <begin position="363"/>
        <end position="390"/>
    </location>
</feature>
<evidence type="ECO:0000256" key="2">
    <source>
        <dbReference type="SAM" id="MobiDB-lite"/>
    </source>
</evidence>
<protein>
    <recommendedName>
        <fullName evidence="8">GGDEF domain-containing protein</fullName>
    </recommendedName>
</protein>
<evidence type="ECO:0000259" key="5">
    <source>
        <dbReference type="PROSITE" id="PS50887"/>
    </source>
</evidence>
<dbReference type="GO" id="GO:0005886">
    <property type="term" value="C:plasma membrane"/>
    <property type="evidence" value="ECO:0007669"/>
    <property type="project" value="TreeGrafter"/>
</dbReference>
<dbReference type="InterPro" id="IPR050469">
    <property type="entry name" value="Diguanylate_Cyclase"/>
</dbReference>
<feature type="domain" description="PAC" evidence="4">
    <location>
        <begin position="322"/>
        <end position="375"/>
    </location>
</feature>